<dbReference type="Proteomes" id="UP000779508">
    <property type="component" value="Unassembled WGS sequence"/>
</dbReference>
<feature type="transmembrane region" description="Helical" evidence="1">
    <location>
        <begin position="29"/>
        <end position="58"/>
    </location>
</feature>
<keyword evidence="1" id="KW-0812">Transmembrane</keyword>
<gene>
    <name evidence="2" type="ORF">KQI88_04930</name>
</gene>
<reference evidence="2 3" key="1">
    <citation type="submission" date="2021-06" db="EMBL/GenBank/DDBJ databases">
        <authorList>
            <person name="Sun Q."/>
            <person name="Li D."/>
        </authorList>
    </citation>
    <scope>NUCLEOTIDE SEQUENCE [LARGE SCALE GENOMIC DNA]</scope>
    <source>
        <strain evidence="2 3">MSJ-5</strain>
    </source>
</reference>
<sequence>MLKKQSQQNPTEYWENGRNEKIEFDWTDILAFIIAFFQVLFPYVVGTVGSFLLVAFLLNLWMK</sequence>
<organism evidence="2 3">
    <name type="scientific">Alkaliphilus flagellatus</name>
    <dbReference type="NCBI Taxonomy" id="2841507"/>
    <lineage>
        <taxon>Bacteria</taxon>
        <taxon>Bacillati</taxon>
        <taxon>Bacillota</taxon>
        <taxon>Clostridia</taxon>
        <taxon>Peptostreptococcales</taxon>
        <taxon>Natronincolaceae</taxon>
        <taxon>Alkaliphilus</taxon>
    </lineage>
</organism>
<comment type="caution">
    <text evidence="2">The sequence shown here is derived from an EMBL/GenBank/DDBJ whole genome shotgun (WGS) entry which is preliminary data.</text>
</comment>
<evidence type="ECO:0000256" key="1">
    <source>
        <dbReference type="SAM" id="Phobius"/>
    </source>
</evidence>
<dbReference type="EMBL" id="JAHLQK010000001">
    <property type="protein sequence ID" value="MBU5675753.1"/>
    <property type="molecule type" value="Genomic_DNA"/>
</dbReference>
<name>A0ABS6G068_9FIRM</name>
<evidence type="ECO:0000313" key="2">
    <source>
        <dbReference type="EMBL" id="MBU5675753.1"/>
    </source>
</evidence>
<proteinExistence type="predicted"/>
<keyword evidence="3" id="KW-1185">Reference proteome</keyword>
<keyword evidence="1" id="KW-0472">Membrane</keyword>
<keyword evidence="1" id="KW-1133">Transmembrane helix</keyword>
<dbReference type="RefSeq" id="WP_216415205.1">
    <property type="nucleotide sequence ID" value="NZ_JAHLQK010000001.1"/>
</dbReference>
<accession>A0ABS6G068</accession>
<protein>
    <submittedName>
        <fullName evidence="2">Uncharacterized protein</fullName>
    </submittedName>
</protein>
<evidence type="ECO:0000313" key="3">
    <source>
        <dbReference type="Proteomes" id="UP000779508"/>
    </source>
</evidence>